<keyword evidence="2" id="KW-1133">Transmembrane helix</keyword>
<feature type="transmembrane region" description="Helical" evidence="2">
    <location>
        <begin position="369"/>
        <end position="388"/>
    </location>
</feature>
<dbReference type="InterPro" id="IPR001173">
    <property type="entry name" value="Glyco_trans_2-like"/>
</dbReference>
<name>A0A6A6WLH3_9PEZI</name>
<dbReference type="PANTHER" id="PTHR16779:SF1">
    <property type="entry name" value="BETA-1,4-MANNOSYLTRANSFERASE EGH"/>
    <property type="match status" value="1"/>
</dbReference>
<feature type="compositionally biased region" description="Low complexity" evidence="1">
    <location>
        <begin position="1"/>
        <end position="20"/>
    </location>
</feature>
<dbReference type="GO" id="GO:0019187">
    <property type="term" value="F:beta-1,4-mannosyltransferase activity"/>
    <property type="evidence" value="ECO:0007669"/>
    <property type="project" value="InterPro"/>
</dbReference>
<sequence>MATITQANTQLNNTQHQQHSTRPESWEDQRSYRICQIMDYNWIIIPSLLAILYPIAYRLFSNPNTIFYVPIDDTTTWTPSALIWLAMVLPAKPFHHFSMLATCWPCRPFRLTNKPAVRPFNRLLICLVTRGEQEDVVRRSILPVQDIVAHIDPKISLHILTEEVNAHKFRNAAVYAPHVQVHGVPKSYTPRFAKHKARSLEWFRVNMCLRDDDWVLHIDEETLIDAYLLRTCITYITRQTHCEIGTGVIHYNSNGYFSSIIPQIGDLSRVQDDWGRGQFLANVPHRATLGIHGAFFLASGKVENAVSWETAHLTEDYWFLLGAMKKGFRIGWVPAIAREVSPRSIGDYVKQRRRWYTGVRTLGQWEGRWVLFAWFWGFVELFYNIWTLASGTSERAVPRWLFSVIVFEWTCFRLFSFLTVLVQDWDAGVPFWRMVYSQALAQLLRPYVDLLDSYAAVVSVLKPDQTFQIINKS</sequence>
<dbReference type="OrthoDB" id="5819582at2759"/>
<keyword evidence="5" id="KW-1185">Reference proteome</keyword>
<feature type="region of interest" description="Disordered" evidence="1">
    <location>
        <begin position="1"/>
        <end position="24"/>
    </location>
</feature>
<proteinExistence type="predicted"/>
<dbReference type="AlphaFoldDB" id="A0A6A6WLH3"/>
<dbReference type="EMBL" id="ML996565">
    <property type="protein sequence ID" value="KAF2762996.1"/>
    <property type="molecule type" value="Genomic_DNA"/>
</dbReference>
<reference evidence="4" key="1">
    <citation type="journal article" date="2020" name="Stud. Mycol.">
        <title>101 Dothideomycetes genomes: a test case for predicting lifestyles and emergence of pathogens.</title>
        <authorList>
            <person name="Haridas S."/>
            <person name="Albert R."/>
            <person name="Binder M."/>
            <person name="Bloem J."/>
            <person name="Labutti K."/>
            <person name="Salamov A."/>
            <person name="Andreopoulos B."/>
            <person name="Baker S."/>
            <person name="Barry K."/>
            <person name="Bills G."/>
            <person name="Bluhm B."/>
            <person name="Cannon C."/>
            <person name="Castanera R."/>
            <person name="Culley D."/>
            <person name="Daum C."/>
            <person name="Ezra D."/>
            <person name="Gonzalez J."/>
            <person name="Henrissat B."/>
            <person name="Kuo A."/>
            <person name="Liang C."/>
            <person name="Lipzen A."/>
            <person name="Lutzoni F."/>
            <person name="Magnuson J."/>
            <person name="Mondo S."/>
            <person name="Nolan M."/>
            <person name="Ohm R."/>
            <person name="Pangilinan J."/>
            <person name="Park H.-J."/>
            <person name="Ramirez L."/>
            <person name="Alfaro M."/>
            <person name="Sun H."/>
            <person name="Tritt A."/>
            <person name="Yoshinaga Y."/>
            <person name="Zwiers L.-H."/>
            <person name="Turgeon B."/>
            <person name="Goodwin S."/>
            <person name="Spatafora J."/>
            <person name="Crous P."/>
            <person name="Grigoriev I."/>
        </authorList>
    </citation>
    <scope>NUCLEOTIDE SEQUENCE</scope>
    <source>
        <strain evidence="4">CBS 121739</strain>
    </source>
</reference>
<dbReference type="Proteomes" id="UP000799437">
    <property type="component" value="Unassembled WGS sequence"/>
</dbReference>
<evidence type="ECO:0000313" key="5">
    <source>
        <dbReference type="Proteomes" id="UP000799437"/>
    </source>
</evidence>
<feature type="domain" description="Glycosyltransferase 2-like" evidence="3">
    <location>
        <begin position="214"/>
        <end position="388"/>
    </location>
</feature>
<evidence type="ECO:0000256" key="1">
    <source>
        <dbReference type="SAM" id="MobiDB-lite"/>
    </source>
</evidence>
<evidence type="ECO:0000313" key="4">
    <source>
        <dbReference type="EMBL" id="KAF2762996.1"/>
    </source>
</evidence>
<dbReference type="GO" id="GO:0005737">
    <property type="term" value="C:cytoplasm"/>
    <property type="evidence" value="ECO:0007669"/>
    <property type="project" value="TreeGrafter"/>
</dbReference>
<dbReference type="RefSeq" id="XP_033605447.1">
    <property type="nucleotide sequence ID" value="XM_033739953.1"/>
</dbReference>
<dbReference type="SUPFAM" id="SSF53448">
    <property type="entry name" value="Nucleotide-diphospho-sugar transferases"/>
    <property type="match status" value="1"/>
</dbReference>
<dbReference type="Pfam" id="PF13632">
    <property type="entry name" value="Glyco_trans_2_3"/>
    <property type="match status" value="1"/>
</dbReference>
<keyword evidence="2" id="KW-0812">Transmembrane</keyword>
<feature type="transmembrane region" description="Helical" evidence="2">
    <location>
        <begin position="40"/>
        <end position="61"/>
    </location>
</feature>
<dbReference type="GeneID" id="54481007"/>
<evidence type="ECO:0000256" key="2">
    <source>
        <dbReference type="SAM" id="Phobius"/>
    </source>
</evidence>
<keyword evidence="2" id="KW-0472">Membrane</keyword>
<dbReference type="InterPro" id="IPR027389">
    <property type="entry name" value="B_mannosylTrfase_Bre-3/Egh"/>
</dbReference>
<gene>
    <name evidence="4" type="ORF">EJ05DRAFT_22765</name>
</gene>
<organism evidence="4 5">
    <name type="scientific">Pseudovirgaria hyperparasitica</name>
    <dbReference type="NCBI Taxonomy" id="470096"/>
    <lineage>
        <taxon>Eukaryota</taxon>
        <taxon>Fungi</taxon>
        <taxon>Dikarya</taxon>
        <taxon>Ascomycota</taxon>
        <taxon>Pezizomycotina</taxon>
        <taxon>Dothideomycetes</taxon>
        <taxon>Dothideomycetes incertae sedis</taxon>
        <taxon>Acrospermales</taxon>
        <taxon>Acrospermaceae</taxon>
        <taxon>Pseudovirgaria</taxon>
    </lineage>
</organism>
<accession>A0A6A6WLH3</accession>
<dbReference type="PANTHER" id="PTHR16779">
    <property type="entry name" value="BETA-1,4-MANNOSYLTRANSFERASE EGH"/>
    <property type="match status" value="1"/>
</dbReference>
<protein>
    <recommendedName>
        <fullName evidence="3">Glycosyltransferase 2-like domain-containing protein</fullName>
    </recommendedName>
</protein>
<feature type="transmembrane region" description="Helical" evidence="2">
    <location>
        <begin position="400"/>
        <end position="422"/>
    </location>
</feature>
<dbReference type="InterPro" id="IPR029044">
    <property type="entry name" value="Nucleotide-diphossugar_trans"/>
</dbReference>
<evidence type="ECO:0000259" key="3">
    <source>
        <dbReference type="Pfam" id="PF13632"/>
    </source>
</evidence>